<reference evidence="1" key="1">
    <citation type="journal article" date="2019" name="Environ. Microbiol.">
        <title>Fungal ecological strategies reflected in gene transcription - a case study of two litter decomposers.</title>
        <authorList>
            <person name="Barbi F."/>
            <person name="Kohler A."/>
            <person name="Barry K."/>
            <person name="Baskaran P."/>
            <person name="Daum C."/>
            <person name="Fauchery L."/>
            <person name="Ihrmark K."/>
            <person name="Kuo A."/>
            <person name="LaButti K."/>
            <person name="Lipzen A."/>
            <person name="Morin E."/>
            <person name="Grigoriev I.V."/>
            <person name="Henrissat B."/>
            <person name="Lindahl B."/>
            <person name="Martin F."/>
        </authorList>
    </citation>
    <scope>NUCLEOTIDE SEQUENCE</scope>
    <source>
        <strain evidence="1">JB14</strain>
    </source>
</reference>
<gene>
    <name evidence="1" type="ORF">BT96DRAFT_786665</name>
</gene>
<dbReference type="AlphaFoldDB" id="A0A6A4HXF4"/>
<dbReference type="EMBL" id="ML769441">
    <property type="protein sequence ID" value="KAE9401878.1"/>
    <property type="molecule type" value="Genomic_DNA"/>
</dbReference>
<protein>
    <submittedName>
        <fullName evidence="1">Uncharacterized protein</fullName>
    </submittedName>
</protein>
<organism evidence="1 2">
    <name type="scientific">Gymnopus androsaceus JB14</name>
    <dbReference type="NCBI Taxonomy" id="1447944"/>
    <lineage>
        <taxon>Eukaryota</taxon>
        <taxon>Fungi</taxon>
        <taxon>Dikarya</taxon>
        <taxon>Basidiomycota</taxon>
        <taxon>Agaricomycotina</taxon>
        <taxon>Agaricomycetes</taxon>
        <taxon>Agaricomycetidae</taxon>
        <taxon>Agaricales</taxon>
        <taxon>Marasmiineae</taxon>
        <taxon>Omphalotaceae</taxon>
        <taxon>Gymnopus</taxon>
    </lineage>
</organism>
<feature type="non-terminal residue" evidence="1">
    <location>
        <position position="1"/>
    </location>
</feature>
<feature type="non-terminal residue" evidence="1">
    <location>
        <position position="79"/>
    </location>
</feature>
<dbReference type="OrthoDB" id="3361196at2759"/>
<proteinExistence type="predicted"/>
<name>A0A6A4HXF4_9AGAR</name>
<evidence type="ECO:0000313" key="1">
    <source>
        <dbReference type="EMBL" id="KAE9401878.1"/>
    </source>
</evidence>
<dbReference type="Proteomes" id="UP000799118">
    <property type="component" value="Unassembled WGS sequence"/>
</dbReference>
<keyword evidence="2" id="KW-1185">Reference proteome</keyword>
<evidence type="ECO:0000313" key="2">
    <source>
        <dbReference type="Proteomes" id="UP000799118"/>
    </source>
</evidence>
<sequence>IFNLGTFIDIIELIECVCTETFQSVLPQCVDCSEKMNQTGVLAARNLDSVVQRMRNICALVSTLLRASADEEISVRPPL</sequence>
<accession>A0A6A4HXF4</accession>